<gene>
    <name evidence="2" type="ORF">EIN_274730</name>
</gene>
<dbReference type="VEuPathDB" id="AmoebaDB:EIN_274730"/>
<evidence type="ECO:0000313" key="2">
    <source>
        <dbReference type="EMBL" id="ELP87886.1"/>
    </source>
</evidence>
<feature type="region of interest" description="Disordered" evidence="1">
    <location>
        <begin position="37"/>
        <end position="63"/>
    </location>
</feature>
<evidence type="ECO:0000313" key="3">
    <source>
        <dbReference type="Proteomes" id="UP000014680"/>
    </source>
</evidence>
<sequence length="259" mass="29397">MSRVHHSTRKSNYSSNPSRFSLLKYSDLFNYSIYEDDASSDSESSTTSKMRMDRQYEKSPSEPLQYKKEVLSPSCLTSSCTPRLSKNNKNNEIPRIVERLGFIRRTIGIKSESVLYDSAIDEFSGRALCSKVIGKSGVLFVAICDGLCVGCYHNDFIKDFPLNAVFPSKKSFVVILKENVHVTNTVFKRKTNSSKNISLFKNSEMLFMAHGAFTIFQDGEICFDDTDTFSKFSGFEGNLPEDMSERNGKINRFLVVLYE</sequence>
<reference evidence="2 3" key="1">
    <citation type="submission" date="2012-10" db="EMBL/GenBank/DDBJ databases">
        <authorList>
            <person name="Zafar N."/>
            <person name="Inman J."/>
            <person name="Hall N."/>
            <person name="Lorenzi H."/>
            <person name="Caler E."/>
        </authorList>
    </citation>
    <scope>NUCLEOTIDE SEQUENCE [LARGE SCALE GENOMIC DNA]</scope>
    <source>
        <strain evidence="2 3">IP1</strain>
    </source>
</reference>
<protein>
    <recommendedName>
        <fullName evidence="4">TLDc domain-containing protein</fullName>
    </recommendedName>
</protein>
<evidence type="ECO:0008006" key="4">
    <source>
        <dbReference type="Google" id="ProtNLM"/>
    </source>
</evidence>
<proteinExistence type="predicted"/>
<feature type="compositionally biased region" description="Basic and acidic residues" evidence="1">
    <location>
        <begin position="50"/>
        <end position="63"/>
    </location>
</feature>
<dbReference type="KEGG" id="eiv:EIN_274730"/>
<dbReference type="Proteomes" id="UP000014680">
    <property type="component" value="Unassembled WGS sequence"/>
</dbReference>
<dbReference type="AlphaFoldDB" id="A0A0A1U7C9"/>
<keyword evidence="3" id="KW-1185">Reference proteome</keyword>
<dbReference type="RefSeq" id="XP_004254657.1">
    <property type="nucleotide sequence ID" value="XM_004254609.1"/>
</dbReference>
<dbReference type="EMBL" id="KB206783">
    <property type="protein sequence ID" value="ELP87886.1"/>
    <property type="molecule type" value="Genomic_DNA"/>
</dbReference>
<organism evidence="2 3">
    <name type="scientific">Entamoeba invadens IP1</name>
    <dbReference type="NCBI Taxonomy" id="370355"/>
    <lineage>
        <taxon>Eukaryota</taxon>
        <taxon>Amoebozoa</taxon>
        <taxon>Evosea</taxon>
        <taxon>Archamoebae</taxon>
        <taxon>Mastigamoebida</taxon>
        <taxon>Entamoebidae</taxon>
        <taxon>Entamoeba</taxon>
    </lineage>
</organism>
<dbReference type="OrthoDB" id="29139at2759"/>
<evidence type="ECO:0000256" key="1">
    <source>
        <dbReference type="SAM" id="MobiDB-lite"/>
    </source>
</evidence>
<dbReference type="GeneID" id="14886890"/>
<accession>A0A0A1U7C9</accession>
<name>A0A0A1U7C9_ENTIV</name>